<organism evidence="9 10">
    <name type="scientific">Caenorhabditis auriculariae</name>
    <dbReference type="NCBI Taxonomy" id="2777116"/>
    <lineage>
        <taxon>Eukaryota</taxon>
        <taxon>Metazoa</taxon>
        <taxon>Ecdysozoa</taxon>
        <taxon>Nematoda</taxon>
        <taxon>Chromadorea</taxon>
        <taxon>Rhabditida</taxon>
        <taxon>Rhabditina</taxon>
        <taxon>Rhabditomorpha</taxon>
        <taxon>Rhabditoidea</taxon>
        <taxon>Rhabditidae</taxon>
        <taxon>Peloderinae</taxon>
        <taxon>Caenorhabditis</taxon>
    </lineage>
</organism>
<sequence length="716" mass="80036">MREYTVDICNMSNGFATTSHTLNELHLSDLSPFVEAIADFTNYNNPIIQYCQSGGILKGITGKQDFKGFLQHIGLGTEIRLFVTRREPTTPEYDDFERFRSFVYSQVGMFANPIGYGAQGRVYSVNIEEKVYAVKMILKRYETDEVDNEVDALQKCRGDHIINLEYSIKENNIYYLFLEYMDRGHLGDLVRRCEGSVPPRVLQQIAWATFQGLRTLWTRGYLHRDMKEDNILLSSDGSVKVSDLGLAKKVDNTSKIACTELGAEGYQSPERVRGQDYGEKADVWAFGIILYRIVVDENVVSRTKDQIIDEQLEVPSSSDVPSDLRQLINNCLQLSEELRWGAAEIADCSYFTGVQFEKALIAEFLAQNPDKQSEMKLALVFLLAVLAINVFAGSHEDSDSSSSSSSESSSGEEDVRLTQKPESPRDPTTSGPANPPPAASNSSCCKGSHSQLDAMCCYNPKRQTYFCCIPAKLIGVFASALTLAMHLIFAICFLVYGNLYGLIPLIATIIAHAIFLAINFGFMARMVRLYVVFEILMSIAMLGVGCWMIVLVFIPDNSFIYQKCVDNLWDDCKSFNRATSASWGGTFILFFIVNIILLQIFKQFSQSLRQGNSRRRNSSCSHPVPLPLHHPQPPPQAAPTQIFVGQQPLQTATVQPQIVYLPAPSAPPMTPVQPRMPAPLYQIPQQETPYPQTTATGSAYPYSTNDAPPAYEKNKY</sequence>
<keyword evidence="7" id="KW-0812">Transmembrane</keyword>
<feature type="domain" description="Protein kinase" evidence="8">
    <location>
        <begin position="108"/>
        <end position="351"/>
    </location>
</feature>
<dbReference type="PANTHER" id="PTHR24345">
    <property type="entry name" value="SERINE/THREONINE-PROTEIN KINASE PLK"/>
    <property type="match status" value="1"/>
</dbReference>
<dbReference type="Pfam" id="PF00069">
    <property type="entry name" value="Pkinase"/>
    <property type="match status" value="1"/>
</dbReference>
<evidence type="ECO:0000256" key="2">
    <source>
        <dbReference type="ARBA" id="ARBA00022679"/>
    </source>
</evidence>
<dbReference type="GO" id="GO:0005524">
    <property type="term" value="F:ATP binding"/>
    <property type="evidence" value="ECO:0007669"/>
    <property type="project" value="UniProtKB-KW"/>
</dbReference>
<feature type="compositionally biased region" description="Polar residues" evidence="6">
    <location>
        <begin position="683"/>
        <end position="706"/>
    </location>
</feature>
<evidence type="ECO:0000313" key="10">
    <source>
        <dbReference type="Proteomes" id="UP000835052"/>
    </source>
</evidence>
<dbReference type="Gene3D" id="1.10.510.10">
    <property type="entry name" value="Transferase(Phosphotransferase) domain 1"/>
    <property type="match status" value="1"/>
</dbReference>
<keyword evidence="5" id="KW-0067">ATP-binding</keyword>
<accession>A0A8S1GUF8</accession>
<feature type="transmembrane region" description="Helical" evidence="7">
    <location>
        <begin position="473"/>
        <end position="496"/>
    </location>
</feature>
<comment type="caution">
    <text evidence="9">The sequence shown here is derived from an EMBL/GenBank/DDBJ whole genome shotgun (WGS) entry which is preliminary data.</text>
</comment>
<dbReference type="SMART" id="SM00220">
    <property type="entry name" value="S_TKc"/>
    <property type="match status" value="1"/>
</dbReference>
<evidence type="ECO:0000256" key="4">
    <source>
        <dbReference type="ARBA" id="ARBA00022777"/>
    </source>
</evidence>
<dbReference type="GO" id="GO:0004674">
    <property type="term" value="F:protein serine/threonine kinase activity"/>
    <property type="evidence" value="ECO:0007669"/>
    <property type="project" value="UniProtKB-KW"/>
</dbReference>
<keyword evidence="10" id="KW-1185">Reference proteome</keyword>
<keyword evidence="4" id="KW-0418">Kinase</keyword>
<feature type="region of interest" description="Disordered" evidence="6">
    <location>
        <begin position="395"/>
        <end position="437"/>
    </location>
</feature>
<dbReference type="SUPFAM" id="SSF56112">
    <property type="entry name" value="Protein kinase-like (PK-like)"/>
    <property type="match status" value="1"/>
</dbReference>
<feature type="transmembrane region" description="Helical" evidence="7">
    <location>
        <begin position="529"/>
        <end position="554"/>
    </location>
</feature>
<dbReference type="CDD" id="cd00180">
    <property type="entry name" value="PKc"/>
    <property type="match status" value="1"/>
</dbReference>
<evidence type="ECO:0000313" key="9">
    <source>
        <dbReference type="EMBL" id="CAD6186422.1"/>
    </source>
</evidence>
<keyword evidence="3" id="KW-0547">Nucleotide-binding</keyword>
<dbReference type="EMBL" id="CAJGYM010000004">
    <property type="protein sequence ID" value="CAD6186422.1"/>
    <property type="molecule type" value="Genomic_DNA"/>
</dbReference>
<keyword evidence="7" id="KW-1133">Transmembrane helix</keyword>
<dbReference type="Proteomes" id="UP000835052">
    <property type="component" value="Unassembled WGS sequence"/>
</dbReference>
<dbReference type="GO" id="GO:0005634">
    <property type="term" value="C:nucleus"/>
    <property type="evidence" value="ECO:0007669"/>
    <property type="project" value="TreeGrafter"/>
</dbReference>
<gene>
    <name evidence="9" type="ORF">CAUJ_LOCUS2341</name>
</gene>
<keyword evidence="7" id="KW-0472">Membrane</keyword>
<feature type="compositionally biased region" description="Pro residues" evidence="6">
    <location>
        <begin position="624"/>
        <end position="637"/>
    </location>
</feature>
<proteinExistence type="predicted"/>
<protein>
    <recommendedName>
        <fullName evidence="8">Protein kinase domain-containing protein</fullName>
    </recommendedName>
</protein>
<evidence type="ECO:0000256" key="6">
    <source>
        <dbReference type="SAM" id="MobiDB-lite"/>
    </source>
</evidence>
<feature type="region of interest" description="Disordered" evidence="6">
    <location>
        <begin position="683"/>
        <end position="716"/>
    </location>
</feature>
<name>A0A8S1GUF8_9PELO</name>
<evidence type="ECO:0000259" key="8">
    <source>
        <dbReference type="PROSITE" id="PS50011"/>
    </source>
</evidence>
<evidence type="ECO:0000256" key="3">
    <source>
        <dbReference type="ARBA" id="ARBA00022741"/>
    </source>
</evidence>
<evidence type="ECO:0000256" key="1">
    <source>
        <dbReference type="ARBA" id="ARBA00022527"/>
    </source>
</evidence>
<dbReference type="PANTHER" id="PTHR24345:SF91">
    <property type="entry name" value="SERINE_THREONINE-PROTEIN KINASE PLK4"/>
    <property type="match status" value="1"/>
</dbReference>
<feature type="compositionally biased region" description="Low complexity" evidence="6">
    <location>
        <begin position="400"/>
        <end position="409"/>
    </location>
</feature>
<evidence type="ECO:0000256" key="7">
    <source>
        <dbReference type="SAM" id="Phobius"/>
    </source>
</evidence>
<feature type="region of interest" description="Disordered" evidence="6">
    <location>
        <begin position="612"/>
        <end position="638"/>
    </location>
</feature>
<dbReference type="InterPro" id="IPR008271">
    <property type="entry name" value="Ser/Thr_kinase_AS"/>
</dbReference>
<feature type="transmembrane region" description="Helical" evidence="7">
    <location>
        <begin position="583"/>
        <end position="601"/>
    </location>
</feature>
<keyword evidence="2" id="KW-0808">Transferase</keyword>
<dbReference type="PROSITE" id="PS00108">
    <property type="entry name" value="PROTEIN_KINASE_ST"/>
    <property type="match status" value="1"/>
</dbReference>
<feature type="transmembrane region" description="Helical" evidence="7">
    <location>
        <begin position="502"/>
        <end position="522"/>
    </location>
</feature>
<dbReference type="OrthoDB" id="10252354at2759"/>
<dbReference type="AlphaFoldDB" id="A0A8S1GUF8"/>
<feature type="compositionally biased region" description="Basic and acidic residues" evidence="6">
    <location>
        <begin position="413"/>
        <end position="425"/>
    </location>
</feature>
<reference evidence="9" key="1">
    <citation type="submission" date="2020-10" db="EMBL/GenBank/DDBJ databases">
        <authorList>
            <person name="Kikuchi T."/>
        </authorList>
    </citation>
    <scope>NUCLEOTIDE SEQUENCE</scope>
    <source>
        <strain evidence="9">NKZ352</strain>
    </source>
</reference>
<dbReference type="InterPro" id="IPR011009">
    <property type="entry name" value="Kinase-like_dom_sf"/>
</dbReference>
<evidence type="ECO:0000256" key="5">
    <source>
        <dbReference type="ARBA" id="ARBA00022840"/>
    </source>
</evidence>
<keyword evidence="1" id="KW-0723">Serine/threonine-protein kinase</keyword>
<dbReference type="PROSITE" id="PS50011">
    <property type="entry name" value="PROTEIN_KINASE_DOM"/>
    <property type="match status" value="1"/>
</dbReference>
<dbReference type="InterPro" id="IPR000719">
    <property type="entry name" value="Prot_kinase_dom"/>
</dbReference>